<accession>A0A9Q1KGB9</accession>
<comment type="caution">
    <text evidence="1">The sequence shown here is derived from an EMBL/GenBank/DDBJ whole genome shotgun (WGS) entry which is preliminary data.</text>
</comment>
<evidence type="ECO:0000313" key="2">
    <source>
        <dbReference type="Proteomes" id="UP001153076"/>
    </source>
</evidence>
<reference evidence="1" key="1">
    <citation type="submission" date="2022-04" db="EMBL/GenBank/DDBJ databases">
        <title>Carnegiea gigantea Genome sequencing and assembly v2.</title>
        <authorList>
            <person name="Copetti D."/>
            <person name="Sanderson M.J."/>
            <person name="Burquez A."/>
            <person name="Wojciechowski M.F."/>
        </authorList>
    </citation>
    <scope>NUCLEOTIDE SEQUENCE</scope>
    <source>
        <strain evidence="1">SGP5-SGP5p</strain>
        <tissue evidence="1">Aerial part</tissue>
    </source>
</reference>
<name>A0A9Q1KGB9_9CARY</name>
<proteinExistence type="predicted"/>
<evidence type="ECO:0000313" key="1">
    <source>
        <dbReference type="EMBL" id="KAJ8443030.1"/>
    </source>
</evidence>
<dbReference type="Proteomes" id="UP001153076">
    <property type="component" value="Unassembled WGS sequence"/>
</dbReference>
<gene>
    <name evidence="1" type="ORF">Cgig2_030233</name>
</gene>
<protein>
    <submittedName>
        <fullName evidence="1">Uncharacterized protein</fullName>
    </submittedName>
</protein>
<keyword evidence="2" id="KW-1185">Reference proteome</keyword>
<sequence>MLLTQKRNWGLTFLFRGRSTFMIGVIEWIKRVLTRFEEPLKQAGIFGAIGERIGELPTLGATYEEFLPLNKDLAGDNKYPSAVAELLHIHAKLYAFHKVKHVYYDLWLDHFYREYLVYFAFGEQADHEKEKFVAKKRNPVHISYQERMANLRVIKEGELTTF</sequence>
<organism evidence="1 2">
    <name type="scientific">Carnegiea gigantea</name>
    <dbReference type="NCBI Taxonomy" id="171969"/>
    <lineage>
        <taxon>Eukaryota</taxon>
        <taxon>Viridiplantae</taxon>
        <taxon>Streptophyta</taxon>
        <taxon>Embryophyta</taxon>
        <taxon>Tracheophyta</taxon>
        <taxon>Spermatophyta</taxon>
        <taxon>Magnoliopsida</taxon>
        <taxon>eudicotyledons</taxon>
        <taxon>Gunneridae</taxon>
        <taxon>Pentapetalae</taxon>
        <taxon>Caryophyllales</taxon>
        <taxon>Cactineae</taxon>
        <taxon>Cactaceae</taxon>
        <taxon>Cactoideae</taxon>
        <taxon>Echinocereeae</taxon>
        <taxon>Carnegiea</taxon>
    </lineage>
</organism>
<dbReference type="AlphaFoldDB" id="A0A9Q1KGB9"/>
<dbReference type="EMBL" id="JAKOGI010000128">
    <property type="protein sequence ID" value="KAJ8443030.1"/>
    <property type="molecule type" value="Genomic_DNA"/>
</dbReference>